<gene>
    <name evidence="1" type="ORF">AM593_07354</name>
</gene>
<evidence type="ECO:0000313" key="1">
    <source>
        <dbReference type="EMBL" id="OPL33284.1"/>
    </source>
</evidence>
<name>A0A3L5TTQ0_MYTGA</name>
<dbReference type="AlphaFoldDB" id="A0A3L5TTQ0"/>
<dbReference type="EMBL" id="KV583847">
    <property type="protein sequence ID" value="OPL33284.1"/>
    <property type="molecule type" value="Genomic_DNA"/>
</dbReference>
<comment type="caution">
    <text evidence="1">The sequence shown here is derived from an EMBL/GenBank/DDBJ whole genome shotgun (WGS) entry which is preliminary data.</text>
</comment>
<sequence length="227" mass="26372">MIHAALLLSNYCTNVMKFSLMQEDDILEALRKAMVDDDELSEFYHSISSVGHSFSKLKRKVQASNTELPIACYKICKHIEEQQLQDLIDTVFLSNNGRRLPLTDIKAIMDLRRQISVDTAINIRQNIPKMDQFQSELTKCSFKKDKLLKQIYDTPFYGKCVYLCWCMSLEEPPLCLDKEPPKGSVFDKDLYREFTKGGTRIEYCVWLPLLLKEDGDILSFIFMIFVL</sequence>
<dbReference type="Proteomes" id="UP000266721">
    <property type="component" value="Unassembled WGS sequence"/>
</dbReference>
<dbReference type="SMR" id="A0A3L5TTQ0"/>
<keyword evidence="2" id="KW-1185">Reference proteome</keyword>
<protein>
    <submittedName>
        <fullName evidence="1">Uncharacterized protein</fullName>
    </submittedName>
</protein>
<proteinExistence type="predicted"/>
<accession>A0A3L5TTQ0</accession>
<feature type="non-terminal residue" evidence="1">
    <location>
        <position position="1"/>
    </location>
</feature>
<evidence type="ECO:0000313" key="2">
    <source>
        <dbReference type="Proteomes" id="UP000266721"/>
    </source>
</evidence>
<reference evidence="1 2" key="1">
    <citation type="journal article" date="2016" name="PLoS ONE">
        <title>A First Insight into the Genome of the Filter-Feeder Mussel Mytilus galloprovincialis.</title>
        <authorList>
            <person name="Murgarella M."/>
            <person name="Puiu D."/>
            <person name="Novoa B."/>
            <person name="Figueras A."/>
            <person name="Posada D."/>
            <person name="Canchaya C."/>
        </authorList>
    </citation>
    <scope>NUCLEOTIDE SEQUENCE [LARGE SCALE GENOMIC DNA]</scope>
    <source>
        <tissue evidence="1">Muscle</tissue>
    </source>
</reference>
<organism evidence="1 2">
    <name type="scientific">Mytilus galloprovincialis</name>
    <name type="common">Mediterranean mussel</name>
    <dbReference type="NCBI Taxonomy" id="29158"/>
    <lineage>
        <taxon>Eukaryota</taxon>
        <taxon>Metazoa</taxon>
        <taxon>Spiralia</taxon>
        <taxon>Lophotrochozoa</taxon>
        <taxon>Mollusca</taxon>
        <taxon>Bivalvia</taxon>
        <taxon>Autobranchia</taxon>
        <taxon>Pteriomorphia</taxon>
        <taxon>Mytilida</taxon>
        <taxon>Mytiloidea</taxon>
        <taxon>Mytilidae</taxon>
        <taxon>Mytilinae</taxon>
        <taxon>Mytilus</taxon>
    </lineage>
</organism>
<feature type="non-terminal residue" evidence="1">
    <location>
        <position position="227"/>
    </location>
</feature>